<dbReference type="EMBL" id="WTUZ01000022">
    <property type="protein sequence ID" value="MZQ85385.1"/>
    <property type="molecule type" value="Genomic_DNA"/>
</dbReference>
<gene>
    <name evidence="1" type="ORF">GQF01_25020</name>
</gene>
<dbReference type="RefSeq" id="WP_161409571.1">
    <property type="nucleotide sequence ID" value="NZ_WTUZ01000022.1"/>
</dbReference>
<dbReference type="AlphaFoldDB" id="A0A6L8V509"/>
<evidence type="ECO:0000313" key="2">
    <source>
        <dbReference type="Proteomes" id="UP000481087"/>
    </source>
</evidence>
<name>A0A6L8V509_9BACL</name>
<organism evidence="1 2">
    <name type="scientific">Paenibacillus silvestris</name>
    <dbReference type="NCBI Taxonomy" id="2606219"/>
    <lineage>
        <taxon>Bacteria</taxon>
        <taxon>Bacillati</taxon>
        <taxon>Bacillota</taxon>
        <taxon>Bacilli</taxon>
        <taxon>Bacillales</taxon>
        <taxon>Paenibacillaceae</taxon>
        <taxon>Paenibacillus</taxon>
    </lineage>
</organism>
<comment type="caution">
    <text evidence="1">The sequence shown here is derived from an EMBL/GenBank/DDBJ whole genome shotgun (WGS) entry which is preliminary data.</text>
</comment>
<keyword evidence="2" id="KW-1185">Reference proteome</keyword>
<dbReference type="Proteomes" id="UP000481087">
    <property type="component" value="Unassembled WGS sequence"/>
</dbReference>
<proteinExistence type="predicted"/>
<reference evidence="1 2" key="1">
    <citation type="submission" date="2019-12" db="EMBL/GenBank/DDBJ databases">
        <title>Paenibacillus sp. nov. sp. isolated from soil.</title>
        <authorList>
            <person name="Kim J."/>
            <person name="Jeong S.E."/>
            <person name="Jung H.S."/>
            <person name="Jeon C.O."/>
        </authorList>
    </citation>
    <scope>NUCLEOTIDE SEQUENCE [LARGE SCALE GENOMIC DNA]</scope>
    <source>
        <strain evidence="1 2">5J-6</strain>
    </source>
</reference>
<accession>A0A6L8V509</accession>
<sequence length="57" mass="6694">MKEILDNFLEEIHELEGKIVHLIHRSNLTVEEKQFILDHILIIPGKKEDQDECKAIS</sequence>
<evidence type="ECO:0000313" key="1">
    <source>
        <dbReference type="EMBL" id="MZQ85385.1"/>
    </source>
</evidence>
<protein>
    <submittedName>
        <fullName evidence="1">Uncharacterized protein</fullName>
    </submittedName>
</protein>